<dbReference type="EMBL" id="JACHLX010000001">
    <property type="protein sequence ID" value="MBB5815400.1"/>
    <property type="molecule type" value="Genomic_DNA"/>
</dbReference>
<comment type="caution">
    <text evidence="2">The sequence shown here is derived from an EMBL/GenBank/DDBJ whole genome shotgun (WGS) entry which is preliminary data.</text>
</comment>
<dbReference type="Proteomes" id="UP000579531">
    <property type="component" value="Unassembled WGS sequence"/>
</dbReference>
<dbReference type="Pfam" id="PF19054">
    <property type="entry name" value="DUF5753"/>
    <property type="match status" value="1"/>
</dbReference>
<feature type="domain" description="HTH cro/C1-type" evidence="1">
    <location>
        <begin position="9"/>
        <end position="42"/>
    </location>
</feature>
<dbReference type="InterPro" id="IPR010982">
    <property type="entry name" value="Lambda_DNA-bd_dom_sf"/>
</dbReference>
<name>A0AA89QAK2_STRCU</name>
<dbReference type="InterPro" id="IPR001387">
    <property type="entry name" value="Cro/C1-type_HTH"/>
</dbReference>
<keyword evidence="3" id="KW-1185">Reference proteome</keyword>
<sequence length="263" mass="28581">MWSAYGKLLRLFRERAGLTQQGLADAIGYSVEQVASVEQGRRAAKLVLTEAAEQVLGAGGALRVLQDDVDQAKLPAFFQDFASIEVEAVSRLSYDPLLIPGLLQTEAYARALFTAHCPALEEEVIDLHTEARVHRQRLLTRTPIVELSFIIGEAALTNPIGGDEVMGKQLVHLVDRAKLRNVTIQVMPAAYGFHPGLNGGFVVLETAEHRQVGYVESQEVGTVVTDPIQVSAFSSRYGKLRSQALNPEESVRFLGGLAGETTA</sequence>
<evidence type="ECO:0000259" key="1">
    <source>
        <dbReference type="PROSITE" id="PS50943"/>
    </source>
</evidence>
<dbReference type="SUPFAM" id="SSF47413">
    <property type="entry name" value="lambda repressor-like DNA-binding domains"/>
    <property type="match status" value="1"/>
</dbReference>
<dbReference type="Gene3D" id="1.10.260.40">
    <property type="entry name" value="lambda repressor-like DNA-binding domains"/>
    <property type="match status" value="1"/>
</dbReference>
<protein>
    <submittedName>
        <fullName evidence="2">Transcriptional regulator with XRE-family HTH domain</fullName>
    </submittedName>
</protein>
<dbReference type="GO" id="GO:0003677">
    <property type="term" value="F:DNA binding"/>
    <property type="evidence" value="ECO:0007669"/>
    <property type="project" value="InterPro"/>
</dbReference>
<evidence type="ECO:0000313" key="3">
    <source>
        <dbReference type="Proteomes" id="UP000579531"/>
    </source>
</evidence>
<gene>
    <name evidence="2" type="ORF">HNR72_006428</name>
</gene>
<proteinExistence type="predicted"/>
<dbReference type="Pfam" id="PF13560">
    <property type="entry name" value="HTH_31"/>
    <property type="match status" value="1"/>
</dbReference>
<organism evidence="2 3">
    <name type="scientific">Streptomyces collinus</name>
    <dbReference type="NCBI Taxonomy" id="42684"/>
    <lineage>
        <taxon>Bacteria</taxon>
        <taxon>Bacillati</taxon>
        <taxon>Actinomycetota</taxon>
        <taxon>Actinomycetes</taxon>
        <taxon>Kitasatosporales</taxon>
        <taxon>Streptomycetaceae</taxon>
        <taxon>Streptomyces</taxon>
    </lineage>
</organism>
<dbReference type="CDD" id="cd00093">
    <property type="entry name" value="HTH_XRE"/>
    <property type="match status" value="1"/>
</dbReference>
<evidence type="ECO:0000313" key="2">
    <source>
        <dbReference type="EMBL" id="MBB5815400.1"/>
    </source>
</evidence>
<reference evidence="2 3" key="1">
    <citation type="submission" date="2020-08" db="EMBL/GenBank/DDBJ databases">
        <title>Sequencing the genomes of 1000 actinobacteria strains.</title>
        <authorList>
            <person name="Klenk H.-P."/>
        </authorList>
    </citation>
    <scope>NUCLEOTIDE SEQUENCE [LARGE SCALE GENOMIC DNA]</scope>
    <source>
        <strain evidence="2 3">DSM 40129</strain>
    </source>
</reference>
<dbReference type="InterPro" id="IPR043917">
    <property type="entry name" value="DUF5753"/>
</dbReference>
<dbReference type="SMART" id="SM00530">
    <property type="entry name" value="HTH_XRE"/>
    <property type="match status" value="1"/>
</dbReference>
<dbReference type="AlphaFoldDB" id="A0AA89QAK2"/>
<dbReference type="PROSITE" id="PS50943">
    <property type="entry name" value="HTH_CROC1"/>
    <property type="match status" value="1"/>
</dbReference>
<accession>A0AA89QAK2</accession>